<name>A0A3Q9K2F2_9ACTN</name>
<evidence type="ECO:0000256" key="2">
    <source>
        <dbReference type="ARBA" id="ARBA00023002"/>
    </source>
</evidence>
<dbReference type="GO" id="GO:0004497">
    <property type="term" value="F:monooxygenase activity"/>
    <property type="evidence" value="ECO:0007669"/>
    <property type="project" value="UniProtKB-KW"/>
</dbReference>
<protein>
    <submittedName>
        <fullName evidence="5">Monooxygenase</fullName>
    </submittedName>
</protein>
<organism evidence="5 6">
    <name type="scientific">Streptomyces lydicus</name>
    <dbReference type="NCBI Taxonomy" id="47763"/>
    <lineage>
        <taxon>Bacteria</taxon>
        <taxon>Bacillati</taxon>
        <taxon>Actinomycetota</taxon>
        <taxon>Actinomycetes</taxon>
        <taxon>Kitasatosporales</taxon>
        <taxon>Streptomycetaceae</taxon>
        <taxon>Streptomyces</taxon>
    </lineage>
</organism>
<dbReference type="SUPFAM" id="SSF50475">
    <property type="entry name" value="FMN-binding split barrel"/>
    <property type="match status" value="1"/>
</dbReference>
<comment type="similarity">
    <text evidence="1">Belongs to the non-flavoprotein flavin reductase family.</text>
</comment>
<dbReference type="GO" id="GO:0010181">
    <property type="term" value="F:FMN binding"/>
    <property type="evidence" value="ECO:0007669"/>
    <property type="project" value="InterPro"/>
</dbReference>
<dbReference type="PANTHER" id="PTHR30466">
    <property type="entry name" value="FLAVIN REDUCTASE"/>
    <property type="match status" value="1"/>
</dbReference>
<dbReference type="Proteomes" id="UP000275579">
    <property type="component" value="Chromosome"/>
</dbReference>
<dbReference type="InterPro" id="IPR012349">
    <property type="entry name" value="Split_barrel_FMN-bd"/>
</dbReference>
<dbReference type="EMBL" id="CP029042">
    <property type="protein sequence ID" value="AZS70610.1"/>
    <property type="molecule type" value="Genomic_DNA"/>
</dbReference>
<dbReference type="RefSeq" id="WP_127149781.1">
    <property type="nucleotide sequence ID" value="NZ_CP029042.1"/>
</dbReference>
<sequence>MSLSAADSSLQRGTPQSGQASVTAGLLRQVAGHYPTGVVLVTGPRPAPGQPPPAMVVGTFTSVSLHPALVGFLPAKSSTTWPRIRAAGRFCVNVLGADQQQVCRRFAAADPHRWEVPHQETATGSPVLLDALAWFDCEVAGEAEAGDHWFVTGTVRDLGTGRPGPPLVFLRGGYGHCAEDTDAARSGRPAGPD</sequence>
<feature type="region of interest" description="Disordered" evidence="3">
    <location>
        <begin position="1"/>
        <end position="21"/>
    </location>
</feature>
<evidence type="ECO:0000313" key="6">
    <source>
        <dbReference type="Proteomes" id="UP000275579"/>
    </source>
</evidence>
<keyword evidence="2" id="KW-0560">Oxidoreductase</keyword>
<gene>
    <name evidence="5" type="ORF">DDE74_06330</name>
</gene>
<dbReference type="InterPro" id="IPR002563">
    <property type="entry name" value="Flavin_Rdtase-like_dom"/>
</dbReference>
<evidence type="ECO:0000256" key="1">
    <source>
        <dbReference type="ARBA" id="ARBA00008898"/>
    </source>
</evidence>
<feature type="domain" description="Flavin reductase like" evidence="4">
    <location>
        <begin position="31"/>
        <end position="176"/>
    </location>
</feature>
<dbReference type="PANTHER" id="PTHR30466:SF11">
    <property type="entry name" value="FLAVIN-DEPENDENT MONOOXYGENASE, REDUCTASE SUBUNIT HSAB"/>
    <property type="match status" value="1"/>
</dbReference>
<evidence type="ECO:0000313" key="5">
    <source>
        <dbReference type="EMBL" id="AZS70610.1"/>
    </source>
</evidence>
<dbReference type="GO" id="GO:0042602">
    <property type="term" value="F:riboflavin reductase (NADPH) activity"/>
    <property type="evidence" value="ECO:0007669"/>
    <property type="project" value="TreeGrafter"/>
</dbReference>
<dbReference type="SMART" id="SM00903">
    <property type="entry name" value="Flavin_Reduct"/>
    <property type="match status" value="1"/>
</dbReference>
<dbReference type="Pfam" id="PF01613">
    <property type="entry name" value="Flavin_Reduct"/>
    <property type="match status" value="1"/>
</dbReference>
<dbReference type="InterPro" id="IPR050268">
    <property type="entry name" value="NADH-dep_flavin_reductase"/>
</dbReference>
<proteinExistence type="inferred from homology"/>
<dbReference type="AlphaFoldDB" id="A0A3Q9K2F2"/>
<accession>A0A3Q9K2F2</accession>
<evidence type="ECO:0000259" key="4">
    <source>
        <dbReference type="SMART" id="SM00903"/>
    </source>
</evidence>
<dbReference type="Gene3D" id="2.30.110.10">
    <property type="entry name" value="Electron Transport, Fmn-binding Protein, Chain A"/>
    <property type="match status" value="1"/>
</dbReference>
<reference evidence="5 6" key="1">
    <citation type="submission" date="2018-04" db="EMBL/GenBank/DDBJ databases">
        <title>Complete genome sequences of Streptomyces lydicus strain WYEC and characterization of antagonistic properties of biological control agents.</title>
        <authorList>
            <person name="Mariita R.M."/>
            <person name="Sello J.K."/>
        </authorList>
    </citation>
    <scope>NUCLEOTIDE SEQUENCE [LARGE SCALE GENOMIC DNA]</scope>
    <source>
        <strain evidence="5 6">WYEC 108</strain>
    </source>
</reference>
<keyword evidence="5" id="KW-0503">Monooxygenase</keyword>
<evidence type="ECO:0000256" key="3">
    <source>
        <dbReference type="SAM" id="MobiDB-lite"/>
    </source>
</evidence>